<reference evidence="5 6" key="1">
    <citation type="submission" date="2024-02" db="EMBL/GenBank/DDBJ databases">
        <title>Discinaceae phylogenomics.</title>
        <authorList>
            <person name="Dirks A.C."/>
            <person name="James T.Y."/>
        </authorList>
    </citation>
    <scope>NUCLEOTIDE SEQUENCE [LARGE SCALE GENOMIC DNA]</scope>
    <source>
        <strain evidence="5 6">ACD0624</strain>
    </source>
</reference>
<evidence type="ECO:0000256" key="1">
    <source>
        <dbReference type="ARBA" id="ARBA00006242"/>
    </source>
</evidence>
<feature type="region of interest" description="Disordered" evidence="4">
    <location>
        <begin position="19"/>
        <end position="45"/>
    </location>
</feature>
<dbReference type="InterPro" id="IPR023591">
    <property type="entry name" value="Ribosomal_uS2_flav_dom_sf"/>
</dbReference>
<dbReference type="PANTHER" id="PTHR12534">
    <property type="entry name" value="30S RIBOSOMAL PROTEIN S2 PROKARYOTIC AND ORGANELLAR"/>
    <property type="match status" value="1"/>
</dbReference>
<keyword evidence="3" id="KW-0687">Ribonucleoprotein</keyword>
<evidence type="ECO:0000313" key="6">
    <source>
        <dbReference type="Proteomes" id="UP001447188"/>
    </source>
</evidence>
<dbReference type="HAMAP" id="MF_00291_B">
    <property type="entry name" value="Ribosomal_uS2_B"/>
    <property type="match status" value="1"/>
</dbReference>
<dbReference type="PRINTS" id="PR00395">
    <property type="entry name" value="RIBOSOMALS2"/>
</dbReference>
<keyword evidence="2" id="KW-0689">Ribosomal protein</keyword>
<dbReference type="PROSITE" id="PS00962">
    <property type="entry name" value="RIBOSOMAL_S2_1"/>
    <property type="match status" value="1"/>
</dbReference>
<dbReference type="CDD" id="cd01425">
    <property type="entry name" value="RPS2"/>
    <property type="match status" value="1"/>
</dbReference>
<dbReference type="EMBL" id="JBBBZM010000026">
    <property type="protein sequence ID" value="KAL0638121.1"/>
    <property type="molecule type" value="Genomic_DNA"/>
</dbReference>
<evidence type="ECO:0000256" key="4">
    <source>
        <dbReference type="SAM" id="MobiDB-lite"/>
    </source>
</evidence>
<gene>
    <name evidence="5" type="ORF">Q9L58_002903</name>
</gene>
<accession>A0ABR3GQA5</accession>
<dbReference type="Pfam" id="PF00318">
    <property type="entry name" value="Ribosomal_S2"/>
    <property type="match status" value="2"/>
</dbReference>
<protein>
    <recommendedName>
        <fullName evidence="7">Ribosomal protein S2</fullName>
    </recommendedName>
</protein>
<dbReference type="Gene3D" id="3.40.50.10490">
    <property type="entry name" value="Glucose-6-phosphate isomerase like protein, domain 1"/>
    <property type="match status" value="1"/>
</dbReference>
<dbReference type="InterPro" id="IPR018130">
    <property type="entry name" value="Ribosomal_uS2_CS"/>
</dbReference>
<dbReference type="InterPro" id="IPR005706">
    <property type="entry name" value="Ribosomal_uS2_bac/mit/plastid"/>
</dbReference>
<evidence type="ECO:0000256" key="2">
    <source>
        <dbReference type="ARBA" id="ARBA00022980"/>
    </source>
</evidence>
<evidence type="ECO:0008006" key="7">
    <source>
        <dbReference type="Google" id="ProtNLM"/>
    </source>
</evidence>
<dbReference type="InterPro" id="IPR001865">
    <property type="entry name" value="Ribosomal_uS2"/>
</dbReference>
<name>A0ABR3GQA5_9PEZI</name>
<organism evidence="5 6">
    <name type="scientific">Discina gigas</name>
    <dbReference type="NCBI Taxonomy" id="1032678"/>
    <lineage>
        <taxon>Eukaryota</taxon>
        <taxon>Fungi</taxon>
        <taxon>Dikarya</taxon>
        <taxon>Ascomycota</taxon>
        <taxon>Pezizomycotina</taxon>
        <taxon>Pezizomycetes</taxon>
        <taxon>Pezizales</taxon>
        <taxon>Discinaceae</taxon>
        <taxon>Discina</taxon>
    </lineage>
</organism>
<dbReference type="SUPFAM" id="SSF52313">
    <property type="entry name" value="Ribosomal protein S2"/>
    <property type="match status" value="1"/>
</dbReference>
<sequence length="306" mass="33149">MILRNSLLRQSRLTSQSLSRTLARKSLSTSRGEEQGGVRSTDVEAANEESAFTAAEAYTNFKHFKSTTGKLGSTIAPHYQPYVLVNHPPSPQNITLELLLASGAHLGHLTSLWNPSNARYIHGIRDGIHILSLEIIAAHLRRAAKVVEGIARNGGTIIFLGTRDGQARCVVQAARLAGGFHVFDWWVPGTITNAQKTLEYGLVVEKDMRDRVVSEKPVADANPIRPDLVVCFSPLEDKVALHECALAGVPTIGIIDTDVDPTRVTYPIPCNDDSLRAVQLVAGILGRAGQAGREARIRAAEMTASH</sequence>
<keyword evidence="6" id="KW-1185">Reference proteome</keyword>
<comment type="similarity">
    <text evidence="1">Belongs to the universal ribosomal protein uS2 family.</text>
</comment>
<evidence type="ECO:0000313" key="5">
    <source>
        <dbReference type="EMBL" id="KAL0638121.1"/>
    </source>
</evidence>
<dbReference type="PANTHER" id="PTHR12534:SF0">
    <property type="entry name" value="SMALL RIBOSOMAL SUBUNIT PROTEIN US2M"/>
    <property type="match status" value="1"/>
</dbReference>
<proteinExistence type="inferred from homology"/>
<dbReference type="Proteomes" id="UP001447188">
    <property type="component" value="Unassembled WGS sequence"/>
</dbReference>
<comment type="caution">
    <text evidence="5">The sequence shown here is derived from an EMBL/GenBank/DDBJ whole genome shotgun (WGS) entry which is preliminary data.</text>
</comment>
<evidence type="ECO:0000256" key="3">
    <source>
        <dbReference type="ARBA" id="ARBA00023274"/>
    </source>
</evidence>